<evidence type="ECO:0000256" key="1">
    <source>
        <dbReference type="ARBA" id="ARBA00022490"/>
    </source>
</evidence>
<dbReference type="EC" id="2.1.1.-" evidence="6"/>
<evidence type="ECO:0000256" key="3">
    <source>
        <dbReference type="ARBA" id="ARBA00022603"/>
    </source>
</evidence>
<name>A0ABT1BU82_9BACT</name>
<dbReference type="InterPro" id="IPR003682">
    <property type="entry name" value="rRNA_ssu_MeTfrase_G"/>
</dbReference>
<gene>
    <name evidence="6 7" type="primary">rsmG</name>
    <name evidence="7" type="ORF">NG821_02110</name>
</gene>
<reference evidence="7 8" key="1">
    <citation type="submission" date="2022-06" db="EMBL/GenBank/DDBJ databases">
        <title>A taxonomic note on the genus Prevotella: Description of four novel genera and emended description of the genera Hallella and Xylanibacter.</title>
        <authorList>
            <person name="Hitch T.C.A."/>
        </authorList>
    </citation>
    <scope>NUCLEOTIDE SEQUENCE [LARGE SCALE GENOMIC DNA]</scope>
    <source>
        <strain evidence="7 8">DSM 100619</strain>
    </source>
</reference>
<dbReference type="HAMAP" id="MF_00074">
    <property type="entry name" value="16SrRNA_methyltr_G"/>
    <property type="match status" value="1"/>
</dbReference>
<keyword evidence="2 6" id="KW-0698">rRNA processing</keyword>
<dbReference type="SUPFAM" id="SSF53335">
    <property type="entry name" value="S-adenosyl-L-methionine-dependent methyltransferases"/>
    <property type="match status" value="1"/>
</dbReference>
<evidence type="ECO:0000256" key="4">
    <source>
        <dbReference type="ARBA" id="ARBA00022679"/>
    </source>
</evidence>
<keyword evidence="4 6" id="KW-0808">Transferase</keyword>
<comment type="caution">
    <text evidence="7">The sequence shown here is derived from an EMBL/GenBank/DDBJ whole genome shotgun (WGS) entry which is preliminary data.</text>
</comment>
<keyword evidence="5 6" id="KW-0949">S-adenosyl-L-methionine</keyword>
<comment type="similarity">
    <text evidence="6">Belongs to the methyltransferase superfamily. RNA methyltransferase RsmG family.</text>
</comment>
<organism evidence="7 8">
    <name type="scientific">Segatella cerevisiae</name>
    <dbReference type="NCBI Taxonomy" id="2053716"/>
    <lineage>
        <taxon>Bacteria</taxon>
        <taxon>Pseudomonadati</taxon>
        <taxon>Bacteroidota</taxon>
        <taxon>Bacteroidia</taxon>
        <taxon>Bacteroidales</taxon>
        <taxon>Prevotellaceae</taxon>
        <taxon>Segatella</taxon>
    </lineage>
</organism>
<accession>A0ABT1BU82</accession>
<dbReference type="NCBIfam" id="TIGR00138">
    <property type="entry name" value="rsmG_gidB"/>
    <property type="match status" value="1"/>
</dbReference>
<evidence type="ECO:0000313" key="8">
    <source>
        <dbReference type="Proteomes" id="UP001204015"/>
    </source>
</evidence>
<feature type="binding site" evidence="6">
    <location>
        <begin position="126"/>
        <end position="127"/>
    </location>
    <ligand>
        <name>S-adenosyl-L-methionine</name>
        <dbReference type="ChEBI" id="CHEBI:59789"/>
    </ligand>
</feature>
<dbReference type="Proteomes" id="UP001204015">
    <property type="component" value="Unassembled WGS sequence"/>
</dbReference>
<dbReference type="InterPro" id="IPR029063">
    <property type="entry name" value="SAM-dependent_MTases_sf"/>
</dbReference>
<dbReference type="RefSeq" id="WP_252760008.1">
    <property type="nucleotide sequence ID" value="NZ_JAMXLY010000004.1"/>
</dbReference>
<evidence type="ECO:0000256" key="6">
    <source>
        <dbReference type="HAMAP-Rule" id="MF_00074"/>
    </source>
</evidence>
<evidence type="ECO:0000313" key="7">
    <source>
        <dbReference type="EMBL" id="MCO6024646.1"/>
    </source>
</evidence>
<keyword evidence="3 6" id="KW-0489">Methyltransferase</keyword>
<dbReference type="PANTHER" id="PTHR31760">
    <property type="entry name" value="S-ADENOSYL-L-METHIONINE-DEPENDENT METHYLTRANSFERASES SUPERFAMILY PROTEIN"/>
    <property type="match status" value="1"/>
</dbReference>
<dbReference type="Pfam" id="PF02527">
    <property type="entry name" value="GidB"/>
    <property type="match status" value="1"/>
</dbReference>
<protein>
    <recommendedName>
        <fullName evidence="6">Ribosomal RNA small subunit methyltransferase G</fullName>
        <ecNumber evidence="6">2.1.1.-</ecNumber>
    </recommendedName>
    <alternativeName>
        <fullName evidence="6">16S rRNA 7-methylguanosine methyltransferase</fullName>
        <shortName evidence="6">16S rRNA m7G methyltransferase</shortName>
    </alternativeName>
</protein>
<feature type="binding site" evidence="6">
    <location>
        <position position="139"/>
    </location>
    <ligand>
        <name>S-adenosyl-L-methionine</name>
        <dbReference type="ChEBI" id="CHEBI:59789"/>
    </ligand>
</feature>
<keyword evidence="1 6" id="KW-0963">Cytoplasm</keyword>
<keyword evidence="8" id="KW-1185">Reference proteome</keyword>
<dbReference type="PIRSF" id="PIRSF003078">
    <property type="entry name" value="GidB"/>
    <property type="match status" value="1"/>
</dbReference>
<comment type="subcellular location">
    <subcellularLocation>
        <location evidence="6">Cytoplasm</location>
    </subcellularLocation>
</comment>
<dbReference type="EMBL" id="JAMXLY010000004">
    <property type="protein sequence ID" value="MCO6024646.1"/>
    <property type="molecule type" value="Genomic_DNA"/>
</dbReference>
<proteinExistence type="inferred from homology"/>
<evidence type="ECO:0000256" key="5">
    <source>
        <dbReference type="ARBA" id="ARBA00022691"/>
    </source>
</evidence>
<dbReference type="PANTHER" id="PTHR31760:SF0">
    <property type="entry name" value="S-ADENOSYL-L-METHIONINE-DEPENDENT METHYLTRANSFERASES SUPERFAMILY PROTEIN"/>
    <property type="match status" value="1"/>
</dbReference>
<dbReference type="GO" id="GO:0008168">
    <property type="term" value="F:methyltransferase activity"/>
    <property type="evidence" value="ECO:0007669"/>
    <property type="project" value="UniProtKB-KW"/>
</dbReference>
<sequence>MNDNADLIFRYFTGLNDTQKLQFQQLEALYTDWNAKINVISRKDIDNLYEHHVLHSLGIARAITFKPGTRILDIGTGGGFPGIPLAILFPDCLFKLIDGTGKKLKVVAAVAQAIGLKNVWTEHLRGEDEKGKYAFVVSRAVMPFPELVQMTRKNISHQENNTLHNGWLCLKGGDLTEEISPFKGKAKVTDLSDYFKEDWFKEEKKLIYLPLK</sequence>
<evidence type="ECO:0000256" key="2">
    <source>
        <dbReference type="ARBA" id="ARBA00022552"/>
    </source>
</evidence>
<dbReference type="Gene3D" id="3.40.50.150">
    <property type="entry name" value="Vaccinia Virus protein VP39"/>
    <property type="match status" value="1"/>
</dbReference>
<feature type="binding site" evidence="6">
    <location>
        <position position="80"/>
    </location>
    <ligand>
        <name>S-adenosyl-L-methionine</name>
        <dbReference type="ChEBI" id="CHEBI:59789"/>
    </ligand>
</feature>
<dbReference type="GO" id="GO:0032259">
    <property type="term" value="P:methylation"/>
    <property type="evidence" value="ECO:0007669"/>
    <property type="project" value="UniProtKB-KW"/>
</dbReference>
<feature type="binding site" evidence="6">
    <location>
        <position position="75"/>
    </location>
    <ligand>
        <name>S-adenosyl-L-methionine</name>
        <dbReference type="ChEBI" id="CHEBI:59789"/>
    </ligand>
</feature>
<comment type="function">
    <text evidence="6">Specifically methylates the N7 position of a guanine in 16S rRNA.</text>
</comment>
<feature type="binding site" evidence="6">
    <location>
        <begin position="98"/>
        <end position="100"/>
    </location>
    <ligand>
        <name>S-adenosyl-L-methionine</name>
        <dbReference type="ChEBI" id="CHEBI:59789"/>
    </ligand>
</feature>